<evidence type="ECO:0000313" key="1">
    <source>
        <dbReference type="EMBL" id="KAK2955154.1"/>
    </source>
</evidence>
<proteinExistence type="predicted"/>
<keyword evidence="2" id="KW-1185">Reference proteome</keyword>
<dbReference type="InterPro" id="IPR011050">
    <property type="entry name" value="Pectin_lyase_fold/virulence"/>
</dbReference>
<comment type="caution">
    <text evidence="1">The sequence shown here is derived from an EMBL/GenBank/DDBJ whole genome shotgun (WGS) entry which is preliminary data.</text>
</comment>
<sequence length="341" mass="36602">MEQNAEGSTELSQELLVGGIGFDLADTELLLGTGPLVDFRPNSHSAERTRIRTQLVGTLFLNVTSPSTTKYINSSPFASVRQSITASNIAHSSNYLSGTAINEMNEGGDLFALNTSFVSCTAGEPAHLSVHYTKTTFLSENPTLNSFRLCTFKFAPTTTVPALTTNYRYTDLIIESCSFDTCQGSSSSAAILFFLEDDSTNVLVVTSTSFENCSAGWGSCIYGRVQFATISECVFLDCSATGRGGAIWLTKWNVRSEDTGISNCLFQNCFTSGTTYSSGGGAIHLYTCISILLSSLQFRQCQAASAYGHILYIAGTAEYPIPPLSSVTIVDCFSDQTDTAT</sequence>
<protein>
    <submittedName>
        <fullName evidence="1">Uncharacterized protein</fullName>
    </submittedName>
</protein>
<accession>A0ABQ9XUJ8</accession>
<evidence type="ECO:0000313" key="2">
    <source>
        <dbReference type="Proteomes" id="UP001281761"/>
    </source>
</evidence>
<dbReference type="SUPFAM" id="SSF51126">
    <property type="entry name" value="Pectin lyase-like"/>
    <property type="match status" value="1"/>
</dbReference>
<dbReference type="EMBL" id="JARBJD010000070">
    <property type="protein sequence ID" value="KAK2955154.1"/>
    <property type="molecule type" value="Genomic_DNA"/>
</dbReference>
<gene>
    <name evidence="1" type="ORF">BLNAU_9883</name>
</gene>
<dbReference type="Proteomes" id="UP001281761">
    <property type="component" value="Unassembled WGS sequence"/>
</dbReference>
<organism evidence="1 2">
    <name type="scientific">Blattamonas nauphoetae</name>
    <dbReference type="NCBI Taxonomy" id="2049346"/>
    <lineage>
        <taxon>Eukaryota</taxon>
        <taxon>Metamonada</taxon>
        <taxon>Preaxostyla</taxon>
        <taxon>Oxymonadida</taxon>
        <taxon>Blattamonas</taxon>
    </lineage>
</organism>
<name>A0ABQ9XUJ8_9EUKA</name>
<reference evidence="1 2" key="1">
    <citation type="journal article" date="2022" name="bioRxiv">
        <title>Genomics of Preaxostyla Flagellates Illuminates Evolutionary Transitions and the Path Towards Mitochondrial Loss.</title>
        <authorList>
            <person name="Novak L.V.F."/>
            <person name="Treitli S.C."/>
            <person name="Pyrih J."/>
            <person name="Halakuc P."/>
            <person name="Pipaliya S.V."/>
            <person name="Vacek V."/>
            <person name="Brzon O."/>
            <person name="Soukal P."/>
            <person name="Eme L."/>
            <person name="Dacks J.B."/>
            <person name="Karnkowska A."/>
            <person name="Elias M."/>
            <person name="Hampl V."/>
        </authorList>
    </citation>
    <scope>NUCLEOTIDE SEQUENCE [LARGE SCALE GENOMIC DNA]</scope>
    <source>
        <strain evidence="1">NAU3</strain>
        <tissue evidence="1">Gut</tissue>
    </source>
</reference>